<dbReference type="InterPro" id="IPR000700">
    <property type="entry name" value="PAS-assoc_C"/>
</dbReference>
<evidence type="ECO:0000313" key="5">
    <source>
        <dbReference type="EMBL" id="XAN14653.1"/>
    </source>
</evidence>
<evidence type="ECO:0000313" key="4">
    <source>
        <dbReference type="EMBL" id="QKQ50743.1"/>
    </source>
</evidence>
<dbReference type="SUPFAM" id="SSF55785">
    <property type="entry name" value="PYP-like sensor domain (PAS domain)"/>
    <property type="match status" value="2"/>
</dbReference>
<dbReference type="NCBIfam" id="TIGR00229">
    <property type="entry name" value="sensory_box"/>
    <property type="match status" value="1"/>
</dbReference>
<dbReference type="InterPro" id="IPR001610">
    <property type="entry name" value="PAC"/>
</dbReference>
<dbReference type="InterPro" id="IPR000014">
    <property type="entry name" value="PAS"/>
</dbReference>
<dbReference type="InterPro" id="IPR043128">
    <property type="entry name" value="Rev_trsase/Diguanyl_cyclase"/>
</dbReference>
<feature type="domain" description="GGDEF" evidence="3">
    <location>
        <begin position="291"/>
        <end position="429"/>
    </location>
</feature>
<dbReference type="CDD" id="cd01949">
    <property type="entry name" value="GGDEF"/>
    <property type="match status" value="1"/>
</dbReference>
<dbReference type="SMART" id="SM00267">
    <property type="entry name" value="GGDEF"/>
    <property type="match status" value="1"/>
</dbReference>
<dbReference type="CDD" id="cd01948">
    <property type="entry name" value="EAL"/>
    <property type="match status" value="1"/>
</dbReference>
<feature type="domain" description="EAL" evidence="2">
    <location>
        <begin position="438"/>
        <end position="689"/>
    </location>
</feature>
<evidence type="ECO:0000313" key="6">
    <source>
        <dbReference type="Proteomes" id="UP000509782"/>
    </source>
</evidence>
<dbReference type="SMART" id="SM00052">
    <property type="entry name" value="EAL"/>
    <property type="match status" value="1"/>
</dbReference>
<dbReference type="CDD" id="cd00130">
    <property type="entry name" value="PAS"/>
    <property type="match status" value="1"/>
</dbReference>
<reference evidence="4 6" key="1">
    <citation type="submission" date="2020-05" db="EMBL/GenBank/DDBJ databases">
        <title>FDA dAtabase for Regulatory Grade micrObial Sequences (FDA-ARGOS): Supporting development and validation of Infectious Disease Dx tests.</title>
        <authorList>
            <person name="Sproer C."/>
            <person name="Gronow S."/>
            <person name="Severitt S."/>
            <person name="Schroder I."/>
            <person name="Tallon L."/>
            <person name="Sadzewicz L."/>
            <person name="Zhao X."/>
            <person name="Vavikolanu K."/>
            <person name="Mehta A."/>
            <person name="Aluvathingal J."/>
            <person name="Nadendla S."/>
            <person name="Myers T."/>
            <person name="Yan Y."/>
            <person name="Sichtig H."/>
        </authorList>
    </citation>
    <scope>NUCLEOTIDE SEQUENCE [LARGE SCALE GENOMIC DNA]</scope>
    <source>
        <strain evidence="4 6">FDAARGOS_787</strain>
    </source>
</reference>
<evidence type="ECO:0000259" key="3">
    <source>
        <dbReference type="PROSITE" id="PS50887"/>
    </source>
</evidence>
<dbReference type="SMART" id="SM00091">
    <property type="entry name" value="PAS"/>
    <property type="match status" value="2"/>
</dbReference>
<dbReference type="Gene3D" id="3.30.450.20">
    <property type="entry name" value="PAS domain"/>
    <property type="match status" value="2"/>
</dbReference>
<dbReference type="PROSITE" id="PS50887">
    <property type="entry name" value="GGDEF"/>
    <property type="match status" value="1"/>
</dbReference>
<dbReference type="PROSITE" id="PS50113">
    <property type="entry name" value="PAC"/>
    <property type="match status" value="1"/>
</dbReference>
<dbReference type="SUPFAM" id="SSF55073">
    <property type="entry name" value="Nucleotide cyclase"/>
    <property type="match status" value="1"/>
</dbReference>
<name>A0A6N0JU52_ACHDE</name>
<dbReference type="InterPro" id="IPR035965">
    <property type="entry name" value="PAS-like_dom_sf"/>
</dbReference>
<dbReference type="SUPFAM" id="SSF141868">
    <property type="entry name" value="EAL domain-like"/>
    <property type="match status" value="1"/>
</dbReference>
<dbReference type="PROSITE" id="PS50883">
    <property type="entry name" value="EAL"/>
    <property type="match status" value="1"/>
</dbReference>
<dbReference type="InterPro" id="IPR001633">
    <property type="entry name" value="EAL_dom"/>
</dbReference>
<keyword evidence="7" id="KW-1185">Reference proteome</keyword>
<proteinExistence type="predicted"/>
<dbReference type="Proteomes" id="UP000509782">
    <property type="component" value="Chromosome"/>
</dbReference>
<evidence type="ECO:0000259" key="2">
    <source>
        <dbReference type="PROSITE" id="PS50883"/>
    </source>
</evidence>
<dbReference type="Pfam" id="PF00563">
    <property type="entry name" value="EAL"/>
    <property type="match status" value="1"/>
</dbReference>
<dbReference type="PANTHER" id="PTHR44757">
    <property type="entry name" value="DIGUANYLATE CYCLASE DGCP"/>
    <property type="match status" value="1"/>
</dbReference>
<feature type="domain" description="PAC" evidence="1">
    <location>
        <begin position="207"/>
        <end position="259"/>
    </location>
</feature>
<dbReference type="Pfam" id="PF00990">
    <property type="entry name" value="GGDEF"/>
    <property type="match status" value="1"/>
</dbReference>
<evidence type="ECO:0000259" key="1">
    <source>
        <dbReference type="PROSITE" id="PS50113"/>
    </source>
</evidence>
<dbReference type="Gene3D" id="3.30.70.270">
    <property type="match status" value="1"/>
</dbReference>
<dbReference type="NCBIfam" id="TIGR00254">
    <property type="entry name" value="GGDEF"/>
    <property type="match status" value="1"/>
</dbReference>
<dbReference type="InterPro" id="IPR029787">
    <property type="entry name" value="Nucleotide_cyclase"/>
</dbReference>
<gene>
    <name evidence="5" type="ORF">AAIK43_25140</name>
    <name evidence="4" type="ORF">FOC81_30095</name>
</gene>
<organism evidence="4 6">
    <name type="scientific">Achromobacter denitrificans</name>
    <name type="common">Alcaligenes denitrificans</name>
    <dbReference type="NCBI Taxonomy" id="32002"/>
    <lineage>
        <taxon>Bacteria</taxon>
        <taxon>Pseudomonadati</taxon>
        <taxon>Pseudomonadota</taxon>
        <taxon>Betaproteobacteria</taxon>
        <taxon>Burkholderiales</taxon>
        <taxon>Alcaligenaceae</taxon>
        <taxon>Achromobacter</taxon>
    </lineage>
</organism>
<dbReference type="EMBL" id="CP054569">
    <property type="protein sequence ID" value="QKQ50743.1"/>
    <property type="molecule type" value="Genomic_DNA"/>
</dbReference>
<reference evidence="5 7" key="2">
    <citation type="submission" date="2024-05" db="EMBL/GenBank/DDBJ databases">
        <title>Achromobacter denitrificans. BP1, complete genome.</title>
        <authorList>
            <person name="Zhang B."/>
        </authorList>
    </citation>
    <scope>NUCLEOTIDE SEQUENCE [LARGE SCALE GENOMIC DNA]</scope>
    <source>
        <strain evidence="5 7">BP1</strain>
    </source>
</reference>
<sequence length="689" mass="77164">MIHSKQEVRLWAILEHLPIQVAWLDPRLQCKYANLPFGNEVGLPPEALTGVQVMDALPLEWQEALAPAVADALRGNRAQRDFATTNADGSVSHKRATVLPQARGAGSAEWDALILVSDHTESARMRQKLHSSVNALADLKVALDAHAIVAVTDARGVITSVNDKFCSISQYDRGELIGKTHRVVNSRTHGPEFFRHLWRVISSGDIWTGEICNRAKDGSLYWVQTTIVPFLDAAGKPVQYISLRVDVTQRKLLEEDSVRRAFFDDLTGLPNRSLMKRRLREMKRVCAESGAYGALMFLDLDNFKEVNDTLGHESGDELLKQVSGRLSALMREDDTVARAGGDEYVIIVGDLGRDEVAAAEKAHAMTERIRRELNRPYDVQQVEVHSSPSIGVVLFHGESESDGEILKHADMALYRSKVQGKNQASLFDLDLRDSILRRASTLADLRAAIAREQFRLYYQPVVDARRRVIGYEALIRWRHPQRGVVMPNQFIGLAEQTGLIVEIGEWVIRQACRQLRAWSGEAETAQWSLSVNVSARQIRDPGFPAKVRRHVEASGIDPKLLRLELTESMFHTRPEQLVEVMIQLKRIGIRFSMDDFGTGYSSLACLKDMPFDQLKIDRAFVTDLMTHPRGKAIARTILDLACALELHVVAEGVDSMEQFHFLQEHGCQAFQGYLFGKPEPLSDEAGNAA</sequence>
<dbReference type="Pfam" id="PF08448">
    <property type="entry name" value="PAS_4"/>
    <property type="match status" value="2"/>
</dbReference>
<dbReference type="Proteomes" id="UP001446337">
    <property type="component" value="Chromosome"/>
</dbReference>
<dbReference type="InterPro" id="IPR013656">
    <property type="entry name" value="PAS_4"/>
</dbReference>
<dbReference type="AlphaFoldDB" id="A0A6N0JU52"/>
<dbReference type="Gene3D" id="3.20.20.450">
    <property type="entry name" value="EAL domain"/>
    <property type="match status" value="1"/>
</dbReference>
<dbReference type="RefSeq" id="WP_174717332.1">
    <property type="nucleotide sequence ID" value="NZ_CP054569.1"/>
</dbReference>
<dbReference type="InterPro" id="IPR052155">
    <property type="entry name" value="Biofilm_reg_signaling"/>
</dbReference>
<protein>
    <submittedName>
        <fullName evidence="4">EAL domain-containing protein</fullName>
    </submittedName>
</protein>
<dbReference type="EMBL" id="CP154792">
    <property type="protein sequence ID" value="XAN14653.1"/>
    <property type="molecule type" value="Genomic_DNA"/>
</dbReference>
<evidence type="ECO:0000313" key="7">
    <source>
        <dbReference type="Proteomes" id="UP001446337"/>
    </source>
</evidence>
<dbReference type="SMART" id="SM00086">
    <property type="entry name" value="PAC"/>
    <property type="match status" value="1"/>
</dbReference>
<dbReference type="PANTHER" id="PTHR44757:SF2">
    <property type="entry name" value="BIOFILM ARCHITECTURE MAINTENANCE PROTEIN MBAA"/>
    <property type="match status" value="1"/>
</dbReference>
<accession>A0A6N0JU52</accession>
<dbReference type="InterPro" id="IPR000160">
    <property type="entry name" value="GGDEF_dom"/>
</dbReference>
<dbReference type="InterPro" id="IPR035919">
    <property type="entry name" value="EAL_sf"/>
</dbReference>